<dbReference type="InterPro" id="IPR029058">
    <property type="entry name" value="AB_hydrolase_fold"/>
</dbReference>
<dbReference type="GO" id="GO:0016787">
    <property type="term" value="F:hydrolase activity"/>
    <property type="evidence" value="ECO:0007669"/>
    <property type="project" value="UniProtKB-KW"/>
</dbReference>
<evidence type="ECO:0000313" key="6">
    <source>
        <dbReference type="Proteomes" id="UP000192050"/>
    </source>
</evidence>
<comment type="similarity">
    <text evidence="3">Belongs to the AB hydrolase superfamily. ABHD14 family.</text>
</comment>
<dbReference type="KEGG" id="fai:FAD_1232"/>
<evidence type="ECO:0000259" key="4">
    <source>
        <dbReference type="Pfam" id="PF00561"/>
    </source>
</evidence>
<dbReference type="Proteomes" id="UP000192050">
    <property type="component" value="Chromosome"/>
</dbReference>
<evidence type="ECO:0000256" key="3">
    <source>
        <dbReference type="ARBA" id="ARBA00037942"/>
    </source>
</evidence>
<dbReference type="InterPro" id="IPR000073">
    <property type="entry name" value="AB_hydrolase_1"/>
</dbReference>
<evidence type="ECO:0000256" key="2">
    <source>
        <dbReference type="ARBA" id="ARBA00022490"/>
    </source>
</evidence>
<name>A0A1V0N4Q0_9ARCH</name>
<dbReference type="RefSeq" id="WP_081143171.1">
    <property type="nucleotide sequence ID" value="NZ_CP015363.1"/>
</dbReference>
<keyword evidence="5" id="KW-0378">Hydrolase</keyword>
<dbReference type="EMBL" id="CP015363">
    <property type="protein sequence ID" value="ARD85103.1"/>
    <property type="molecule type" value="Genomic_DNA"/>
</dbReference>
<sequence>MLEDKFVNINDAKIHYIEDGKGLPFIFCHGARFNARTYEETETIQAVVDSGFHAISLDFPGYGKSENLSIDMYTFISTFIDTLKLEPVVILGASMGGEAVTGFATKHPEKVKALILVGAVGISDFEPDLSKLEGKPMLLIWGKNDAISVPGNYEMLMRYNPSAEFSNIGRQHACYLDDSKGFNDRIVEFLHKLK</sequence>
<evidence type="ECO:0000313" key="5">
    <source>
        <dbReference type="EMBL" id="ARD85103.1"/>
    </source>
</evidence>
<accession>A0A1V0N4Q0</accession>
<evidence type="ECO:0000256" key="1">
    <source>
        <dbReference type="ARBA" id="ARBA00004496"/>
    </source>
</evidence>
<comment type="subcellular location">
    <subcellularLocation>
        <location evidence="1">Cytoplasm</location>
    </subcellularLocation>
</comment>
<gene>
    <name evidence="5" type="ORF">FAD_1232</name>
</gene>
<organism evidence="5 6">
    <name type="scientific">Ferroplasma acidiphilum</name>
    <dbReference type="NCBI Taxonomy" id="74969"/>
    <lineage>
        <taxon>Archaea</taxon>
        <taxon>Methanobacteriati</taxon>
        <taxon>Thermoplasmatota</taxon>
        <taxon>Thermoplasmata</taxon>
        <taxon>Thermoplasmatales</taxon>
        <taxon>Ferroplasmaceae</taxon>
        <taxon>Ferroplasma</taxon>
    </lineage>
</organism>
<dbReference type="AlphaFoldDB" id="A0A1V0N4Q0"/>
<dbReference type="STRING" id="74969.FAD_1232"/>
<dbReference type="GO" id="GO:0005737">
    <property type="term" value="C:cytoplasm"/>
    <property type="evidence" value="ECO:0007669"/>
    <property type="project" value="UniProtKB-SubCell"/>
</dbReference>
<dbReference type="OrthoDB" id="135859at2157"/>
<reference evidence="5 6" key="1">
    <citation type="submission" date="2011-10" db="EMBL/GenBank/DDBJ databases">
        <title>Metabolic and evolutionary patterns in the extreme acidophile Ferroplasma acidiphilum.</title>
        <authorList>
            <person name="Golyshina O.V."/>
            <person name="Kozyavkin S.A."/>
            <person name="Tatusov R.L."/>
            <person name="Slesarev A.I."/>
            <person name="Golyshin P.N."/>
        </authorList>
    </citation>
    <scope>NUCLEOTIDE SEQUENCE [LARGE SCALE GENOMIC DNA]</scope>
    <source>
        <strain evidence="6">Y</strain>
    </source>
</reference>
<protein>
    <submittedName>
        <fullName evidence="5">Alpha/beta fold family hydrolase</fullName>
    </submittedName>
</protein>
<dbReference type="SUPFAM" id="SSF53474">
    <property type="entry name" value="alpha/beta-Hydrolases"/>
    <property type="match status" value="1"/>
</dbReference>
<dbReference type="PANTHER" id="PTHR46197:SF3">
    <property type="entry name" value="AB HYDROLASE-1 DOMAIN-CONTAINING PROTEIN"/>
    <property type="match status" value="1"/>
</dbReference>
<keyword evidence="2" id="KW-0963">Cytoplasm</keyword>
<dbReference type="GeneID" id="84217828"/>
<keyword evidence="6" id="KW-1185">Reference proteome</keyword>
<dbReference type="Pfam" id="PF00561">
    <property type="entry name" value="Abhydrolase_1"/>
    <property type="match status" value="1"/>
</dbReference>
<dbReference type="PANTHER" id="PTHR46197">
    <property type="entry name" value="PROTEIN ABHD14B-LIKE"/>
    <property type="match status" value="1"/>
</dbReference>
<proteinExistence type="inferred from homology"/>
<feature type="domain" description="AB hydrolase-1" evidence="4">
    <location>
        <begin position="24"/>
        <end position="123"/>
    </location>
</feature>
<dbReference type="Gene3D" id="3.40.50.1820">
    <property type="entry name" value="alpha/beta hydrolase"/>
    <property type="match status" value="1"/>
</dbReference>